<protein>
    <submittedName>
        <fullName evidence="9">Iron ABC transporter permease</fullName>
    </submittedName>
</protein>
<dbReference type="CDD" id="cd06550">
    <property type="entry name" value="TM_ABC_iron-siderophores_like"/>
    <property type="match status" value="1"/>
</dbReference>
<dbReference type="EMBL" id="CP098242">
    <property type="protein sequence ID" value="WAW10123.1"/>
    <property type="molecule type" value="Genomic_DNA"/>
</dbReference>
<dbReference type="GO" id="GO:0022857">
    <property type="term" value="F:transmembrane transporter activity"/>
    <property type="evidence" value="ECO:0007669"/>
    <property type="project" value="InterPro"/>
</dbReference>
<keyword evidence="6 8" id="KW-1133">Transmembrane helix</keyword>
<dbReference type="InterPro" id="IPR037294">
    <property type="entry name" value="ABC_BtuC-like"/>
</dbReference>
<dbReference type="AlphaFoldDB" id="A0A9E9P3K6"/>
<feature type="transmembrane region" description="Helical" evidence="8">
    <location>
        <begin position="298"/>
        <end position="318"/>
    </location>
</feature>
<keyword evidence="3" id="KW-0813">Transport</keyword>
<keyword evidence="4" id="KW-1003">Cell membrane</keyword>
<evidence type="ECO:0000313" key="9">
    <source>
        <dbReference type="EMBL" id="WAW10123.1"/>
    </source>
</evidence>
<evidence type="ECO:0000256" key="1">
    <source>
        <dbReference type="ARBA" id="ARBA00004651"/>
    </source>
</evidence>
<feature type="transmembrane region" description="Helical" evidence="8">
    <location>
        <begin position="46"/>
        <end position="67"/>
    </location>
</feature>
<dbReference type="SUPFAM" id="SSF81345">
    <property type="entry name" value="ABC transporter involved in vitamin B12 uptake, BtuC"/>
    <property type="match status" value="1"/>
</dbReference>
<dbReference type="RefSeq" id="WP_269309122.1">
    <property type="nucleotide sequence ID" value="NZ_CP098242.1"/>
</dbReference>
<feature type="transmembrane region" description="Helical" evidence="8">
    <location>
        <begin position="79"/>
        <end position="102"/>
    </location>
</feature>
<evidence type="ECO:0000256" key="6">
    <source>
        <dbReference type="ARBA" id="ARBA00022989"/>
    </source>
</evidence>
<dbReference type="Proteomes" id="UP001156215">
    <property type="component" value="Chromosome"/>
</dbReference>
<dbReference type="PANTHER" id="PTHR30472">
    <property type="entry name" value="FERRIC ENTEROBACTIN TRANSPORT SYSTEM PERMEASE PROTEIN"/>
    <property type="match status" value="1"/>
</dbReference>
<evidence type="ECO:0000256" key="7">
    <source>
        <dbReference type="ARBA" id="ARBA00023136"/>
    </source>
</evidence>
<gene>
    <name evidence="9" type="ORF">NB640_00160</name>
</gene>
<dbReference type="PANTHER" id="PTHR30472:SF70">
    <property type="entry name" value="MOLYBDATE IMPORT SYSTEM PERMEASE PROTEIN MOLB"/>
    <property type="match status" value="1"/>
</dbReference>
<reference evidence="9" key="1">
    <citation type="journal article" date="2022" name="Front. Microbiol.">
        <title>New perspectives on an old grouping: The genomic and phenotypic variability of Oxalobacter formigenes and the implications for calcium oxalate stone prevention.</title>
        <authorList>
            <person name="Chmiel J.A."/>
            <person name="Carr C."/>
            <person name="Stuivenberg G.A."/>
            <person name="Venema R."/>
            <person name="Chanyi R.M."/>
            <person name="Al K.F."/>
            <person name="Giguere D."/>
            <person name="Say H."/>
            <person name="Akouris P.P."/>
            <person name="Dominguez Romero S.A."/>
            <person name="Kwong A."/>
            <person name="Tai V."/>
            <person name="Koval S.F."/>
            <person name="Razvi H."/>
            <person name="Bjazevic J."/>
            <person name="Burton J.P."/>
        </authorList>
    </citation>
    <scope>NUCLEOTIDE SEQUENCE</scope>
    <source>
        <strain evidence="9">WoOx3</strain>
    </source>
</reference>
<dbReference type="Pfam" id="PF01032">
    <property type="entry name" value="FecCD"/>
    <property type="match status" value="1"/>
</dbReference>
<feature type="transmembrane region" description="Helical" evidence="8">
    <location>
        <begin position="181"/>
        <end position="202"/>
    </location>
</feature>
<evidence type="ECO:0000256" key="2">
    <source>
        <dbReference type="ARBA" id="ARBA00007935"/>
    </source>
</evidence>
<comment type="similarity">
    <text evidence="2">Belongs to the binding-protein-dependent transport system permease family. FecCD subfamily.</text>
</comment>
<dbReference type="InterPro" id="IPR000522">
    <property type="entry name" value="ABC_transptr_permease_BtuC"/>
</dbReference>
<sequence>MALTALTVLFIGRFSELTPAHAVELFYALVRGESLTALQENQYIALIYVRLPRIAAALLVGAALAISGGAYQSMFMNPLVSPGILGVLAGASFGAGIGMVFFHDSWMATQILAFLFACVAVGFALFFSAFFRWRSILILLLGGIISASFFTSLTALMKFLADPEKQLPELTYWLMGSFARVEAHTILWVGIPMLLLTGYLCTQGKVTNVLSMGDEEALSMGVAVRAARLRIILCATLLSAFTVVLVGIVGWVGLVIPHIMRFLTGPDNRILLPASAMAGAIFLLVTDSIARTVFTAELPIGVYTSLVSLPVFVVSLYMNRRSWQ</sequence>
<evidence type="ECO:0000256" key="5">
    <source>
        <dbReference type="ARBA" id="ARBA00022692"/>
    </source>
</evidence>
<evidence type="ECO:0000313" key="10">
    <source>
        <dbReference type="Proteomes" id="UP001156215"/>
    </source>
</evidence>
<keyword evidence="10" id="KW-1185">Reference proteome</keyword>
<feature type="transmembrane region" description="Helical" evidence="8">
    <location>
        <begin position="108"/>
        <end position="131"/>
    </location>
</feature>
<evidence type="ECO:0000256" key="3">
    <source>
        <dbReference type="ARBA" id="ARBA00022448"/>
    </source>
</evidence>
<dbReference type="GO" id="GO:0033214">
    <property type="term" value="P:siderophore-iron import into cell"/>
    <property type="evidence" value="ECO:0007669"/>
    <property type="project" value="TreeGrafter"/>
</dbReference>
<evidence type="ECO:0000256" key="8">
    <source>
        <dbReference type="SAM" id="Phobius"/>
    </source>
</evidence>
<evidence type="ECO:0000256" key="4">
    <source>
        <dbReference type="ARBA" id="ARBA00022475"/>
    </source>
</evidence>
<name>A0A9E9P3K6_9BURK</name>
<organism evidence="9 10">
    <name type="scientific">Oxalobacter vibrioformis</name>
    <dbReference type="NCBI Taxonomy" id="933080"/>
    <lineage>
        <taxon>Bacteria</taxon>
        <taxon>Pseudomonadati</taxon>
        <taxon>Pseudomonadota</taxon>
        <taxon>Betaproteobacteria</taxon>
        <taxon>Burkholderiales</taxon>
        <taxon>Oxalobacteraceae</taxon>
        <taxon>Oxalobacter</taxon>
    </lineage>
</organism>
<proteinExistence type="inferred from homology"/>
<dbReference type="GO" id="GO:0005886">
    <property type="term" value="C:plasma membrane"/>
    <property type="evidence" value="ECO:0007669"/>
    <property type="project" value="UniProtKB-SubCell"/>
</dbReference>
<dbReference type="KEGG" id="ovb:NB640_00160"/>
<dbReference type="Gene3D" id="1.10.3470.10">
    <property type="entry name" value="ABC transporter involved in vitamin B12 uptake, BtuC"/>
    <property type="match status" value="1"/>
</dbReference>
<comment type="subcellular location">
    <subcellularLocation>
        <location evidence="1">Cell membrane</location>
        <topology evidence="1">Multi-pass membrane protein</topology>
    </subcellularLocation>
</comment>
<keyword evidence="7 8" id="KW-0472">Membrane</keyword>
<keyword evidence="5 8" id="KW-0812">Transmembrane</keyword>
<accession>A0A9E9P3K6</accession>
<feature type="transmembrane region" description="Helical" evidence="8">
    <location>
        <begin position="138"/>
        <end position="161"/>
    </location>
</feature>
<feature type="transmembrane region" description="Helical" evidence="8">
    <location>
        <begin position="268"/>
        <end position="286"/>
    </location>
</feature>
<feature type="transmembrane region" description="Helical" evidence="8">
    <location>
        <begin position="231"/>
        <end position="256"/>
    </location>
</feature>